<dbReference type="HOGENOM" id="CLU_768115_0_0_1"/>
<accession>A0A0E0GXF0</accession>
<dbReference type="STRING" id="4536.A0A0E0GXF0"/>
<evidence type="ECO:0000313" key="3">
    <source>
        <dbReference type="EnsemblPlants" id="ONIVA04G01320.1"/>
    </source>
</evidence>
<keyword evidence="1" id="KW-1133">Transmembrane helix</keyword>
<dbReference type="AlphaFoldDB" id="A0A0E0GXF0"/>
<dbReference type="Pfam" id="PF13968">
    <property type="entry name" value="DUF4220"/>
    <property type="match status" value="2"/>
</dbReference>
<reference evidence="3" key="2">
    <citation type="submission" date="2018-04" db="EMBL/GenBank/DDBJ databases">
        <title>OnivRS2 (Oryza nivara Reference Sequence Version 2).</title>
        <authorList>
            <person name="Zhang J."/>
            <person name="Kudrna D."/>
            <person name="Lee S."/>
            <person name="Talag J."/>
            <person name="Rajasekar S."/>
            <person name="Welchert J."/>
            <person name="Hsing Y.-I."/>
            <person name="Wing R.A."/>
        </authorList>
    </citation>
    <scope>NUCLEOTIDE SEQUENCE [LARGE SCALE GENOMIC DNA]</scope>
    <source>
        <strain evidence="3">SL10</strain>
    </source>
</reference>
<dbReference type="Gramene" id="ONIVA04G01320.1">
    <property type="protein sequence ID" value="ONIVA04G01320.1"/>
    <property type="gene ID" value="ONIVA04G01320"/>
</dbReference>
<feature type="transmembrane region" description="Helical" evidence="1">
    <location>
        <begin position="21"/>
        <end position="44"/>
    </location>
</feature>
<feature type="transmembrane region" description="Helical" evidence="1">
    <location>
        <begin position="121"/>
        <end position="146"/>
    </location>
</feature>
<organism evidence="3">
    <name type="scientific">Oryza nivara</name>
    <name type="common">Indian wild rice</name>
    <name type="synonym">Oryza sativa f. spontanea</name>
    <dbReference type="NCBI Taxonomy" id="4536"/>
    <lineage>
        <taxon>Eukaryota</taxon>
        <taxon>Viridiplantae</taxon>
        <taxon>Streptophyta</taxon>
        <taxon>Embryophyta</taxon>
        <taxon>Tracheophyta</taxon>
        <taxon>Spermatophyta</taxon>
        <taxon>Magnoliopsida</taxon>
        <taxon>Liliopsida</taxon>
        <taxon>Poales</taxon>
        <taxon>Poaceae</taxon>
        <taxon>BOP clade</taxon>
        <taxon>Oryzoideae</taxon>
        <taxon>Oryzeae</taxon>
        <taxon>Oryzinae</taxon>
        <taxon>Oryza</taxon>
    </lineage>
</organism>
<feature type="transmembrane region" description="Helical" evidence="1">
    <location>
        <begin position="327"/>
        <end position="356"/>
    </location>
</feature>
<dbReference type="EnsemblPlants" id="ONIVA04G01320.1">
    <property type="protein sequence ID" value="ONIVA04G01320.1"/>
    <property type="gene ID" value="ONIVA04G01320"/>
</dbReference>
<evidence type="ECO:0000313" key="4">
    <source>
        <dbReference type="Proteomes" id="UP000006591"/>
    </source>
</evidence>
<evidence type="ECO:0000256" key="1">
    <source>
        <dbReference type="SAM" id="Phobius"/>
    </source>
</evidence>
<evidence type="ECO:0000259" key="2">
    <source>
        <dbReference type="Pfam" id="PF13968"/>
    </source>
</evidence>
<feature type="transmembrane region" description="Helical" evidence="1">
    <location>
        <begin position="287"/>
        <end position="307"/>
    </location>
</feature>
<dbReference type="PANTHER" id="PTHR31325">
    <property type="entry name" value="OS01G0798800 PROTEIN-RELATED"/>
    <property type="match status" value="1"/>
</dbReference>
<feature type="domain" description="DUF4220" evidence="2">
    <location>
        <begin position="162"/>
        <end position="357"/>
    </location>
</feature>
<dbReference type="Proteomes" id="UP000006591">
    <property type="component" value="Chromosome 4"/>
</dbReference>
<feature type="transmembrane region" description="Helical" evidence="1">
    <location>
        <begin position="158"/>
        <end position="178"/>
    </location>
</feature>
<sequence>MEMELSLMYGILYTKAAVVHTWIGYCIRALSPFAIATSFLLFYFCGSEVKDGQNGVDTAVTYVLLGGALLMETTSLLSALGSSWTLSFLCARRWSWLQHVALCVGRWYQLRRAVLAVRKRVAALTGGLLVSLLWLSPPSVIVIHSLGHRHSRAISTVVRPSCCTAAWLMFAVGVAKYGERVWVLYQGKLSTIRKAVDGDVGGREQEQQQQPEVEMNGDGSLQDNLLCAHSQFKVCKGALVDSSSEFVDSSEFGNTWDKRWAVFQMEVSLLYDILYTKAGVIHTWHGYFLRLFSPLATAAALLLFHLSASASAALDSHSHAVRVDVSITYALLAGAILLDIASLVSAAGSGWAYALLVSKPR</sequence>
<keyword evidence="1" id="KW-0812">Transmembrane</keyword>
<proteinExistence type="predicted"/>
<keyword evidence="4" id="KW-1185">Reference proteome</keyword>
<feature type="transmembrane region" description="Helical" evidence="1">
    <location>
        <begin position="64"/>
        <end position="89"/>
    </location>
</feature>
<feature type="domain" description="DUF4220" evidence="2">
    <location>
        <begin position="1"/>
        <end position="106"/>
    </location>
</feature>
<dbReference type="InterPro" id="IPR025315">
    <property type="entry name" value="DUF4220"/>
</dbReference>
<name>A0A0E0GXF0_ORYNI</name>
<protein>
    <recommendedName>
        <fullName evidence="2">DUF4220 domain-containing protein</fullName>
    </recommendedName>
</protein>
<keyword evidence="1" id="KW-0472">Membrane</keyword>
<reference evidence="3" key="1">
    <citation type="submission" date="2015-04" db="UniProtKB">
        <authorList>
            <consortium name="EnsemblPlants"/>
        </authorList>
    </citation>
    <scope>IDENTIFICATION</scope>
    <source>
        <strain evidence="3">SL10</strain>
    </source>
</reference>